<evidence type="ECO:0000256" key="4">
    <source>
        <dbReference type="ARBA" id="ARBA00023163"/>
    </source>
</evidence>
<dbReference type="Proteomes" id="UP000186313">
    <property type="component" value="Unassembled WGS sequence"/>
</dbReference>
<comment type="similarity">
    <text evidence="1">Belongs to the LysR transcriptional regulatory family.</text>
</comment>
<dbReference type="InterPro" id="IPR036388">
    <property type="entry name" value="WH-like_DNA-bd_sf"/>
</dbReference>
<evidence type="ECO:0000313" key="6">
    <source>
        <dbReference type="EMBL" id="OLQ87164.1"/>
    </source>
</evidence>
<name>A0A1Q9HCR3_9VIBR</name>
<dbReference type="Pfam" id="PF03466">
    <property type="entry name" value="LysR_substrate"/>
    <property type="match status" value="1"/>
</dbReference>
<dbReference type="GO" id="GO:0003700">
    <property type="term" value="F:DNA-binding transcription factor activity"/>
    <property type="evidence" value="ECO:0007669"/>
    <property type="project" value="InterPro"/>
</dbReference>
<evidence type="ECO:0000256" key="2">
    <source>
        <dbReference type="ARBA" id="ARBA00023015"/>
    </source>
</evidence>
<dbReference type="AlphaFoldDB" id="A0A1Q9HCR3"/>
<proteinExistence type="inferred from homology"/>
<protein>
    <submittedName>
        <fullName evidence="6">LysR family transcriptional regulator</fullName>
    </submittedName>
</protein>
<evidence type="ECO:0000256" key="3">
    <source>
        <dbReference type="ARBA" id="ARBA00023125"/>
    </source>
</evidence>
<dbReference type="PANTHER" id="PTHR30118:SF15">
    <property type="entry name" value="TRANSCRIPTIONAL REGULATORY PROTEIN"/>
    <property type="match status" value="1"/>
</dbReference>
<dbReference type="Gene3D" id="3.40.190.10">
    <property type="entry name" value="Periplasmic binding protein-like II"/>
    <property type="match status" value="2"/>
</dbReference>
<dbReference type="GO" id="GO:0003677">
    <property type="term" value="F:DNA binding"/>
    <property type="evidence" value="ECO:0007669"/>
    <property type="project" value="UniProtKB-KW"/>
</dbReference>
<evidence type="ECO:0000259" key="5">
    <source>
        <dbReference type="PROSITE" id="PS50931"/>
    </source>
</evidence>
<keyword evidence="4" id="KW-0804">Transcription</keyword>
<dbReference type="InterPro" id="IPR005119">
    <property type="entry name" value="LysR_subst-bd"/>
</dbReference>
<keyword evidence="3" id="KW-0238">DNA-binding</keyword>
<dbReference type="SUPFAM" id="SSF46785">
    <property type="entry name" value="Winged helix' DNA-binding domain"/>
    <property type="match status" value="1"/>
</dbReference>
<dbReference type="PANTHER" id="PTHR30118">
    <property type="entry name" value="HTH-TYPE TRANSCRIPTIONAL REGULATOR LEUO-RELATED"/>
    <property type="match status" value="1"/>
</dbReference>
<feature type="domain" description="HTH lysR-type" evidence="5">
    <location>
        <begin position="15"/>
        <end position="72"/>
    </location>
</feature>
<dbReference type="InterPro" id="IPR036390">
    <property type="entry name" value="WH_DNA-bd_sf"/>
</dbReference>
<dbReference type="STRING" id="1381081.BIY22_11390"/>
<dbReference type="Gene3D" id="1.10.10.10">
    <property type="entry name" value="Winged helix-like DNA-binding domain superfamily/Winged helix DNA-binding domain"/>
    <property type="match status" value="1"/>
</dbReference>
<dbReference type="InterPro" id="IPR000847">
    <property type="entry name" value="LysR_HTH_N"/>
</dbReference>
<organism evidence="6 7">
    <name type="scientific">Vibrio panuliri</name>
    <dbReference type="NCBI Taxonomy" id="1381081"/>
    <lineage>
        <taxon>Bacteria</taxon>
        <taxon>Pseudomonadati</taxon>
        <taxon>Pseudomonadota</taxon>
        <taxon>Gammaproteobacteria</taxon>
        <taxon>Vibrionales</taxon>
        <taxon>Vibrionaceae</taxon>
        <taxon>Vibrio</taxon>
    </lineage>
</organism>
<accession>A0A1Q9HCR3</accession>
<evidence type="ECO:0000313" key="7">
    <source>
        <dbReference type="Proteomes" id="UP000186313"/>
    </source>
</evidence>
<keyword evidence="2" id="KW-0805">Transcription regulation</keyword>
<dbReference type="OrthoDB" id="6621790at2"/>
<dbReference type="InterPro" id="IPR050389">
    <property type="entry name" value="LysR-type_TF"/>
</dbReference>
<dbReference type="Pfam" id="PF00126">
    <property type="entry name" value="HTH_1"/>
    <property type="match status" value="1"/>
</dbReference>
<evidence type="ECO:0000256" key="1">
    <source>
        <dbReference type="ARBA" id="ARBA00009437"/>
    </source>
</evidence>
<dbReference type="EMBL" id="MJMJ01000034">
    <property type="protein sequence ID" value="OLQ87164.1"/>
    <property type="molecule type" value="Genomic_DNA"/>
</dbReference>
<dbReference type="PROSITE" id="PS50931">
    <property type="entry name" value="HTH_LYSR"/>
    <property type="match status" value="1"/>
</dbReference>
<gene>
    <name evidence="6" type="ORF">BIY22_11390</name>
</gene>
<reference evidence="6 7" key="1">
    <citation type="submission" date="2016-09" db="EMBL/GenBank/DDBJ databases">
        <title>Genomic Taxonomy of the Vibrionaceae.</title>
        <authorList>
            <person name="Gonzalez-Castillo A."/>
            <person name="Gomez-Gil B."/>
            <person name="Enciso-Ibarra K."/>
        </authorList>
    </citation>
    <scope>NUCLEOTIDE SEQUENCE [LARGE SCALE GENOMIC DNA]</scope>
    <source>
        <strain evidence="6 7">CAIM 703</strain>
    </source>
</reference>
<sequence length="313" mass="35288">MVNLANSNDLQWRNIDLNLLVTFSYLYRYRSVSIAAEKSFVSQSAMSHSLSRLRQLFDDPLFVRKGHKMEPTEHAHHIAPIVGQLLDSITHNLLTKEHFSPQSYSGVCRIGLTDYAEFIFAPAIYDQIRRQAPRAQVSFINVNRSNYVSITEQEKLDIVIGSMPTLDEEFDSQYLYTEKHVCLADSQVLNLKGSLTLEVFAGIEQALVSPDGSLATQVDKKLAEHGLTRHVTVASRNFLTIRNLLKQRRLIAIVPEKMANAAGFDDTLTTFTPPVPVADFDIAMLWHTSRASEEKNGWLRELVETVIVGRGSK</sequence>
<dbReference type="SUPFAM" id="SSF53850">
    <property type="entry name" value="Periplasmic binding protein-like II"/>
    <property type="match status" value="1"/>
</dbReference>
<comment type="caution">
    <text evidence="6">The sequence shown here is derived from an EMBL/GenBank/DDBJ whole genome shotgun (WGS) entry which is preliminary data.</text>
</comment>